<keyword evidence="7" id="KW-1185">Reference proteome</keyword>
<comment type="subcellular location">
    <subcellularLocation>
        <location evidence="1">Membrane</location>
        <topology evidence="1">Multi-pass membrane protein</topology>
    </subcellularLocation>
</comment>
<name>A0A1H1FK73_9MICC</name>
<keyword evidence="2" id="KW-0812">Transmembrane</keyword>
<dbReference type="InterPro" id="IPR032808">
    <property type="entry name" value="DoxX"/>
</dbReference>
<feature type="compositionally biased region" description="Basic and acidic residues" evidence="5">
    <location>
        <begin position="170"/>
        <end position="183"/>
    </location>
</feature>
<accession>A0A1H1FK73</accession>
<organism evidence="6 7">
    <name type="scientific">Crystallibacter crystallopoietes</name>
    <dbReference type="NCBI Taxonomy" id="37928"/>
    <lineage>
        <taxon>Bacteria</taxon>
        <taxon>Bacillati</taxon>
        <taxon>Actinomycetota</taxon>
        <taxon>Actinomycetes</taxon>
        <taxon>Micrococcales</taxon>
        <taxon>Micrococcaceae</taxon>
        <taxon>Crystallibacter</taxon>
    </lineage>
</organism>
<dbReference type="GO" id="GO:0016020">
    <property type="term" value="C:membrane"/>
    <property type="evidence" value="ECO:0007669"/>
    <property type="project" value="UniProtKB-SubCell"/>
</dbReference>
<gene>
    <name evidence="6" type="ORF">SAMN04489742_3496</name>
</gene>
<proteinExistence type="predicted"/>
<keyword evidence="3" id="KW-1133">Transmembrane helix</keyword>
<protein>
    <submittedName>
        <fullName evidence="6">Uncharacterized membrane protein YphA, DoxX/SURF4 family</fullName>
    </submittedName>
</protein>
<dbReference type="RefSeq" id="WP_074701636.1">
    <property type="nucleotide sequence ID" value="NZ_CP018863.1"/>
</dbReference>
<evidence type="ECO:0000256" key="1">
    <source>
        <dbReference type="ARBA" id="ARBA00004141"/>
    </source>
</evidence>
<reference evidence="6 7" key="1">
    <citation type="submission" date="2016-10" db="EMBL/GenBank/DDBJ databases">
        <authorList>
            <person name="de Groot N.N."/>
        </authorList>
    </citation>
    <scope>NUCLEOTIDE SEQUENCE [LARGE SCALE GENOMIC DNA]</scope>
    <source>
        <strain evidence="6 7">DSM 20117</strain>
    </source>
</reference>
<dbReference type="EMBL" id="FNKH01000002">
    <property type="protein sequence ID" value="SDR01331.1"/>
    <property type="molecule type" value="Genomic_DNA"/>
</dbReference>
<evidence type="ECO:0000256" key="3">
    <source>
        <dbReference type="ARBA" id="ARBA00022989"/>
    </source>
</evidence>
<keyword evidence="4" id="KW-0472">Membrane</keyword>
<dbReference type="Pfam" id="PF07681">
    <property type="entry name" value="DoxX"/>
    <property type="match status" value="1"/>
</dbReference>
<dbReference type="OrthoDB" id="329282at2"/>
<evidence type="ECO:0000313" key="7">
    <source>
        <dbReference type="Proteomes" id="UP000181917"/>
    </source>
</evidence>
<evidence type="ECO:0000256" key="5">
    <source>
        <dbReference type="SAM" id="MobiDB-lite"/>
    </source>
</evidence>
<dbReference type="AlphaFoldDB" id="A0A1H1FK73"/>
<dbReference type="STRING" id="37928.SAMN04489742_3496"/>
<feature type="region of interest" description="Disordered" evidence="5">
    <location>
        <begin position="155"/>
        <end position="193"/>
    </location>
</feature>
<dbReference type="KEGG" id="acry:AC20117_21875"/>
<sequence>MTIVRFVARPMLAATFVASGVDRLRNVQDTADQLQPALRQVQTMVPSAAPVTGNEKLVAQVIGATQVGAGVLLGIGKFPRIAALLLAGTAAANALVEFNAADATSPESRRARRNQLLKNVSLIGGVLLAAVDTNGRPGLVWRTEHLASDARRSVQSFGKDARKNASTLSKDARKQLQKAERTVRAAASDVVGS</sequence>
<evidence type="ECO:0000256" key="2">
    <source>
        <dbReference type="ARBA" id="ARBA00022692"/>
    </source>
</evidence>
<evidence type="ECO:0000256" key="4">
    <source>
        <dbReference type="ARBA" id="ARBA00023136"/>
    </source>
</evidence>
<dbReference type="Proteomes" id="UP000181917">
    <property type="component" value="Unassembled WGS sequence"/>
</dbReference>
<evidence type="ECO:0000313" key="6">
    <source>
        <dbReference type="EMBL" id="SDR01331.1"/>
    </source>
</evidence>